<sequence length="92" mass="10032">MKNFLFILFFLTITFPIFSKDEKPNEANGHDLVCKQIRIIAGDDSPIVKMMSELTNPNSEGGMLAMAGVVRCENSTSICYGASGSALSCHKK</sequence>
<dbReference type="EMBL" id="BFAZ01000011">
    <property type="protein sequence ID" value="GBF44323.1"/>
    <property type="molecule type" value="Genomic_DNA"/>
</dbReference>
<name>A0A2P2DI57_9LEPT</name>
<dbReference type="AlphaFoldDB" id="A0A2P2DI57"/>
<evidence type="ECO:0000313" key="2">
    <source>
        <dbReference type="Proteomes" id="UP000245206"/>
    </source>
</evidence>
<dbReference type="OrthoDB" id="345508at2"/>
<gene>
    <name evidence="1" type="ORF">LPTSP2_36260</name>
</gene>
<proteinExistence type="predicted"/>
<reference evidence="2" key="1">
    <citation type="journal article" date="2019" name="Microbiol. Immunol.">
        <title>Molecular and phenotypic characterization of Leptospira johnsonii sp. nov., Leptospira ellinghausenii sp. nov. and Leptospira ryugenii sp. nov. isolated from soil and water in Japan.</title>
        <authorList>
            <person name="Masuzawa T."/>
            <person name="Saito M."/>
            <person name="Nakao R."/>
            <person name="Nikaido Y."/>
            <person name="Matsumoto M."/>
            <person name="Ogawa M."/>
            <person name="Yokoyama M."/>
            <person name="Hidaka Y."/>
            <person name="Tomita J."/>
            <person name="Sakakibara K."/>
            <person name="Suzuki K."/>
            <person name="Yasuda S."/>
            <person name="Sato H."/>
            <person name="Yamaguchi M."/>
            <person name="Yoshida S.I."/>
            <person name="Koizumi N."/>
            <person name="Kawamura Y."/>
        </authorList>
    </citation>
    <scope>NUCLEOTIDE SEQUENCE [LARGE SCALE GENOMIC DNA]</scope>
    <source>
        <strain evidence="2">E18</strain>
    </source>
</reference>
<accession>A0A2P2DI57</accession>
<keyword evidence="2" id="KW-1185">Reference proteome</keyword>
<evidence type="ECO:0000313" key="1">
    <source>
        <dbReference type="EMBL" id="GBF44323.1"/>
    </source>
</evidence>
<comment type="caution">
    <text evidence="1">The sequence shown here is derived from an EMBL/GenBank/DDBJ whole genome shotgun (WGS) entry which is preliminary data.</text>
</comment>
<protein>
    <submittedName>
        <fullName evidence="1">Uncharacterized protein</fullName>
    </submittedName>
</protein>
<dbReference type="Proteomes" id="UP000245206">
    <property type="component" value="Unassembled WGS sequence"/>
</dbReference>
<organism evidence="1 2">
    <name type="scientific">Leptospira ellinghausenii</name>
    <dbReference type="NCBI Taxonomy" id="1917822"/>
    <lineage>
        <taxon>Bacteria</taxon>
        <taxon>Pseudomonadati</taxon>
        <taxon>Spirochaetota</taxon>
        <taxon>Spirochaetia</taxon>
        <taxon>Leptospirales</taxon>
        <taxon>Leptospiraceae</taxon>
        <taxon>Leptospira</taxon>
    </lineage>
</organism>
<dbReference type="RefSeq" id="WP_108961301.1">
    <property type="nucleotide sequence ID" value="NZ_BFAZ01000011.1"/>
</dbReference>